<dbReference type="VEuPathDB" id="FungiDB:PABG_01139"/>
<dbReference type="InterPro" id="IPR032675">
    <property type="entry name" value="LRR_dom_sf"/>
</dbReference>
<protein>
    <recommendedName>
        <fullName evidence="2">F-box domain-containing protein</fullName>
    </recommendedName>
</protein>
<proteinExistence type="predicted"/>
<dbReference type="PANTHER" id="PTHR38926">
    <property type="entry name" value="F-BOX DOMAIN CONTAINING PROTEIN, EXPRESSED"/>
    <property type="match status" value="1"/>
</dbReference>
<dbReference type="Proteomes" id="UP000242814">
    <property type="component" value="Unassembled WGS sequence"/>
</dbReference>
<accession>A0A1D2JLX2</accession>
<gene>
    <name evidence="3" type="ORF">ACO22_01319</name>
</gene>
<feature type="domain" description="F-box" evidence="2">
    <location>
        <begin position="138"/>
        <end position="185"/>
    </location>
</feature>
<dbReference type="VEuPathDB" id="FungiDB:PADG_04330"/>
<dbReference type="SUPFAM" id="SSF52047">
    <property type="entry name" value="RNI-like"/>
    <property type="match status" value="1"/>
</dbReference>
<dbReference type="InterPro" id="IPR001810">
    <property type="entry name" value="F-box_dom"/>
</dbReference>
<organism evidence="3 4">
    <name type="scientific">Paracoccidioides brasiliensis</name>
    <dbReference type="NCBI Taxonomy" id="121759"/>
    <lineage>
        <taxon>Eukaryota</taxon>
        <taxon>Fungi</taxon>
        <taxon>Dikarya</taxon>
        <taxon>Ascomycota</taxon>
        <taxon>Pezizomycotina</taxon>
        <taxon>Eurotiomycetes</taxon>
        <taxon>Eurotiomycetidae</taxon>
        <taxon>Onygenales</taxon>
        <taxon>Ajellomycetaceae</taxon>
        <taxon>Paracoccidioides</taxon>
    </lineage>
</organism>
<dbReference type="InterPro" id="IPR011990">
    <property type="entry name" value="TPR-like_helical_dom_sf"/>
</dbReference>
<reference evidence="3 4" key="1">
    <citation type="submission" date="2016-06" db="EMBL/GenBank/DDBJ databases">
        <authorList>
            <person name="Kjaerup R.B."/>
            <person name="Dalgaard T.S."/>
            <person name="Juul-Madsen H.R."/>
        </authorList>
    </citation>
    <scope>NUCLEOTIDE SEQUENCE [LARGE SCALE GENOMIC DNA]</scope>
    <source>
        <strain evidence="3 4">Pb300</strain>
    </source>
</reference>
<dbReference type="Gene3D" id="3.80.10.10">
    <property type="entry name" value="Ribonuclease Inhibitor"/>
    <property type="match status" value="2"/>
</dbReference>
<evidence type="ECO:0000256" key="1">
    <source>
        <dbReference type="SAM" id="MobiDB-lite"/>
    </source>
</evidence>
<dbReference type="EMBL" id="LZYO01000031">
    <property type="protein sequence ID" value="ODH41741.1"/>
    <property type="molecule type" value="Genomic_DNA"/>
</dbReference>
<comment type="caution">
    <text evidence="3">The sequence shown here is derived from an EMBL/GenBank/DDBJ whole genome shotgun (WGS) entry which is preliminary data.</text>
</comment>
<evidence type="ECO:0000259" key="2">
    <source>
        <dbReference type="PROSITE" id="PS50181"/>
    </source>
</evidence>
<dbReference type="SUPFAM" id="SSF48452">
    <property type="entry name" value="TPR-like"/>
    <property type="match status" value="1"/>
</dbReference>
<feature type="region of interest" description="Disordered" evidence="1">
    <location>
        <begin position="557"/>
        <end position="576"/>
    </location>
</feature>
<dbReference type="CDD" id="cd09917">
    <property type="entry name" value="F-box_SF"/>
    <property type="match status" value="1"/>
</dbReference>
<dbReference type="Pfam" id="PF12937">
    <property type="entry name" value="F-box-like"/>
    <property type="match status" value="1"/>
</dbReference>
<dbReference type="SMART" id="SM00256">
    <property type="entry name" value="FBOX"/>
    <property type="match status" value="1"/>
</dbReference>
<name>A0A1D2JLX2_PARBR</name>
<evidence type="ECO:0000313" key="4">
    <source>
        <dbReference type="Proteomes" id="UP000242814"/>
    </source>
</evidence>
<dbReference type="Gene3D" id="1.20.1280.50">
    <property type="match status" value="1"/>
</dbReference>
<evidence type="ECO:0000313" key="3">
    <source>
        <dbReference type="EMBL" id="ODH41741.1"/>
    </source>
</evidence>
<dbReference type="AlphaFoldDB" id="A0A1D2JLX2"/>
<dbReference type="PROSITE" id="PS50181">
    <property type="entry name" value="FBOX"/>
    <property type="match status" value="1"/>
</dbReference>
<sequence length="576" mass="65292">MSQVDAKSLQIYGQNEYRCANFRGALDAFTKASHTHAAFNMGEGDSIGILDNRAATHCKLGSLNSALQDARRMVKENKMDARGYLRTAKILQLMDKHESALQTYHYALRVLPQGSDGRQQIKDLSAKLDKRLNGPKLSDPFDVLPLELVSMVLEHLDLRSLLSTVRVSKRWNRLLNSIPRLWTHLDLTKARRRNVSLKAIQAFLRRSHWRLSRASLTNLQPDDFPKLMTGLKRIGSLEHLDLQGSFSLRFNVAPIYGLTKLKTLVCSEQSEMTFGHFSKVLSDCPLLQRVEVHVKDAPLNQYKQFPNKLPNLRALTIVGFDDNINGEFLSPLGLPFLKEATLFDITPNLEELYLIYKAAYMMRDAPKVSNLPKLKRFGLLGMKLNHFPELPKSLERLSLSRSISNSQPGQHISKEVLAEMAPNLKALILDRFRDDELGPFLIAFTQSKSSLTHLDLEGCHLHVEDLLIAMMRGNLENITTLNIAGLAEIGERVIANILDMIPKIKELDISRTRVKEHSVKRLIESDKVRIEKLVVHNMETPFSREFLTFARSKGIEVPPPINRDGAGNRPPTEPRR</sequence>
<dbReference type="PANTHER" id="PTHR38926:SF5">
    <property type="entry name" value="F-BOX AND LEUCINE-RICH REPEAT PROTEIN 6"/>
    <property type="match status" value="1"/>
</dbReference>
<dbReference type="Gene3D" id="1.25.40.10">
    <property type="entry name" value="Tetratricopeptide repeat domain"/>
    <property type="match status" value="1"/>
</dbReference>